<dbReference type="GO" id="GO:0005737">
    <property type="term" value="C:cytoplasm"/>
    <property type="evidence" value="ECO:0007669"/>
    <property type="project" value="TreeGrafter"/>
</dbReference>
<keyword evidence="2" id="KW-0413">Isomerase</keyword>
<dbReference type="EMBL" id="CP002164">
    <property type="protein sequence ID" value="ADL42288.1"/>
    <property type="molecule type" value="Genomic_DNA"/>
</dbReference>
<proteinExistence type="inferred from homology"/>
<dbReference type="InterPro" id="IPR003719">
    <property type="entry name" value="Phenazine_PhzF-like"/>
</dbReference>
<dbReference type="PANTHER" id="PTHR13774:SF17">
    <property type="entry name" value="PHENAZINE BIOSYNTHESIS-LIKE DOMAIN-CONTAINING PROTEIN"/>
    <property type="match status" value="1"/>
</dbReference>
<dbReference type="Proteomes" id="UP000000347">
    <property type="component" value="Chromosome"/>
</dbReference>
<dbReference type="SUPFAM" id="SSF54506">
    <property type="entry name" value="Diaminopimelate epimerase-like"/>
    <property type="match status" value="1"/>
</dbReference>
<comment type="similarity">
    <text evidence="1">Belongs to the PhzF family.</text>
</comment>
<protein>
    <submittedName>
        <fullName evidence="3">Phenazine biosynthesis PhzC/PhzF protein</fullName>
    </submittedName>
</protein>
<sequence>MKLYQVDAFTDKLFQDNPGEVCILEDSSDEETMQNIAMEMNLSEAARQLPFSKQK</sequence>
<evidence type="ECO:0000256" key="2">
    <source>
        <dbReference type="ARBA" id="ARBA00023235"/>
    </source>
</evidence>
<dbReference type="STRING" id="608506.COB47_0987"/>
<evidence type="ECO:0000313" key="4">
    <source>
        <dbReference type="Proteomes" id="UP000000347"/>
    </source>
</evidence>
<dbReference type="HOGENOM" id="CLU_048756_5_3_9"/>
<name>D9TJV6_CALOO</name>
<dbReference type="KEGG" id="cob:COB47_0987"/>
<evidence type="ECO:0000313" key="3">
    <source>
        <dbReference type="EMBL" id="ADL42288.1"/>
    </source>
</evidence>
<dbReference type="Pfam" id="PF02567">
    <property type="entry name" value="PhzC-PhzF"/>
    <property type="match status" value="1"/>
</dbReference>
<dbReference type="AlphaFoldDB" id="D9TJV6"/>
<organism evidence="3 4">
    <name type="scientific">Caldicellulosiruptor obsidiansis (strain ATCC BAA-2073 / JCM 16842 / OB47)</name>
    <dbReference type="NCBI Taxonomy" id="608506"/>
    <lineage>
        <taxon>Bacteria</taxon>
        <taxon>Bacillati</taxon>
        <taxon>Bacillota</taxon>
        <taxon>Bacillota incertae sedis</taxon>
        <taxon>Caldicellulosiruptorales</taxon>
        <taxon>Caldicellulosiruptoraceae</taxon>
        <taxon>Caldicellulosiruptor</taxon>
    </lineage>
</organism>
<keyword evidence="4" id="KW-1185">Reference proteome</keyword>
<evidence type="ECO:0000256" key="1">
    <source>
        <dbReference type="ARBA" id="ARBA00008270"/>
    </source>
</evidence>
<dbReference type="eggNOG" id="COG0384">
    <property type="taxonomic scope" value="Bacteria"/>
</dbReference>
<dbReference type="GO" id="GO:0016853">
    <property type="term" value="F:isomerase activity"/>
    <property type="evidence" value="ECO:0007669"/>
    <property type="project" value="UniProtKB-KW"/>
</dbReference>
<dbReference type="PANTHER" id="PTHR13774">
    <property type="entry name" value="PHENAZINE BIOSYNTHESIS PROTEIN"/>
    <property type="match status" value="1"/>
</dbReference>
<reference evidence="3 4" key="1">
    <citation type="journal article" date="2010" name="J. Bacteriol.">
        <title>Complete genome sequence of the cellulolytic thermophile Caldicellulosiruptor obsidiansis OB47T.</title>
        <authorList>
            <person name="Elkins J.G."/>
            <person name="Lochner A."/>
            <person name="Hamilton-Brehm S.D."/>
            <person name="Davenport K.W."/>
            <person name="Podar M."/>
            <person name="Brown S.D."/>
            <person name="Land M.L."/>
            <person name="Hauser L.J."/>
            <person name="Klingeman D.M."/>
            <person name="Raman B."/>
            <person name="Goodwin L.A."/>
            <person name="Tapia R."/>
            <person name="Meincke L.J."/>
            <person name="Detter J.C."/>
            <person name="Bruce D.C."/>
            <person name="Han C.S."/>
            <person name="Palumbo A.V."/>
            <person name="Cottingham R.W."/>
            <person name="Keller M."/>
            <person name="Graham D.E."/>
        </authorList>
    </citation>
    <scope>NUCLEOTIDE SEQUENCE [LARGE SCALE GENOMIC DNA]</scope>
    <source>
        <strain evidence="4">ATCC BAA-2073 / strain OB47</strain>
    </source>
</reference>
<dbReference type="RefSeq" id="WP_013290288.1">
    <property type="nucleotide sequence ID" value="NC_014392.1"/>
</dbReference>
<accession>D9TJV6</accession>
<gene>
    <name evidence="3" type="ordered locus">COB47_0987</name>
</gene>
<dbReference type="Gene3D" id="3.10.310.10">
    <property type="entry name" value="Diaminopimelate Epimerase, Chain A, domain 1"/>
    <property type="match status" value="1"/>
</dbReference>